<protein>
    <submittedName>
        <fullName evidence="2">TraJ</fullName>
    </submittedName>
</protein>
<feature type="transmembrane region" description="Helical" evidence="1">
    <location>
        <begin position="16"/>
        <end position="35"/>
    </location>
</feature>
<dbReference type="KEGG" id="ecv:APECO1_O1R155"/>
<sequence>MNGGKAMAADNTSRAAVLRTMLFFGMVIYFGYSLAFQNTEELKYQITQEVNASRSIISNDRWKSVIANSEATLNWLVHDYKLIDYLNTILIPDTKKPARGINIVAEKFTSINYTMAKNIPLLLYQSIFRWNLILGWLIVFLPYLFAMLADGMYQWKLKRYVFGKVTVQFYRIWFRAFWVISALTMVYLVMPNMSLFNNIAQLFPPVALLILGIALNRLWSNFQKLM</sequence>
<evidence type="ECO:0000313" key="3">
    <source>
        <dbReference type="Proteomes" id="UP000008216"/>
    </source>
</evidence>
<keyword evidence="1" id="KW-0472">Membrane</keyword>
<dbReference type="AlphaFoldDB" id="A0A0H2XKI1"/>
<dbReference type="Pfam" id="PF14348">
    <property type="entry name" value="DtrJ-like"/>
    <property type="match status" value="1"/>
</dbReference>
<dbReference type="InterPro" id="IPR022266">
    <property type="entry name" value="DtrJ-like"/>
</dbReference>
<evidence type="ECO:0000313" key="2">
    <source>
        <dbReference type="EMBL" id="ABF67840.1"/>
    </source>
</evidence>
<dbReference type="EMBL" id="DQ517526">
    <property type="protein sequence ID" value="ABF67840.1"/>
    <property type="molecule type" value="Genomic_DNA"/>
</dbReference>
<feature type="transmembrane region" description="Helical" evidence="1">
    <location>
        <begin position="130"/>
        <end position="151"/>
    </location>
</feature>
<feature type="transmembrane region" description="Helical" evidence="1">
    <location>
        <begin position="172"/>
        <end position="190"/>
    </location>
</feature>
<name>A0A0H2XKI1_ECOK1</name>
<keyword evidence="3" id="KW-1185">Reference proteome</keyword>
<keyword evidence="1" id="KW-0812">Transmembrane</keyword>
<keyword evidence="1" id="KW-1133">Transmembrane helix</keyword>
<keyword evidence="2" id="KW-0614">Plasmid</keyword>
<dbReference type="Proteomes" id="UP000008216">
    <property type="component" value="Plasmid pAPEC-O1-R"/>
</dbReference>
<geneLocation type="plasmid" evidence="2 3">
    <name>pAPEC-O1-R</name>
</geneLocation>
<dbReference type="HOGENOM" id="CLU_1254306_0_0_6"/>
<feature type="transmembrane region" description="Helical" evidence="1">
    <location>
        <begin position="202"/>
        <end position="219"/>
    </location>
</feature>
<reference evidence="2 3" key="1">
    <citation type="journal article" date="2006" name="Antimicrob. Agents Chemother.">
        <title>Complete DNA sequence, comparative genomics, and prevalence of an IncHI2 plasmid occurring among extraintestinal pathogenic Escherichia coli isolates.</title>
        <authorList>
            <person name="Johnson T.J."/>
            <person name="Wannemeuhler Y.M."/>
            <person name="Scaccianoce J.A."/>
            <person name="Johnson S.J."/>
            <person name="Nolan L.K."/>
        </authorList>
    </citation>
    <scope>NUCLEOTIDE SEQUENCE [LARGE SCALE GENOMIC DNA]</scope>
    <source>
        <strain evidence="2">APEC O1</strain>
        <plasmid evidence="3">pAPEC-O1-R</plasmid>
    </source>
</reference>
<gene>
    <name evidence="2" type="primary">traJ</name>
    <name evidence="2" type="ORF">APECO1_O1R155</name>
</gene>
<evidence type="ECO:0000256" key="1">
    <source>
        <dbReference type="SAM" id="Phobius"/>
    </source>
</evidence>
<proteinExistence type="predicted"/>
<organism evidence="2 3">
    <name type="scientific">Escherichia coli O1:K1 / APEC</name>
    <dbReference type="NCBI Taxonomy" id="405955"/>
    <lineage>
        <taxon>Bacteria</taxon>
        <taxon>Pseudomonadati</taxon>
        <taxon>Pseudomonadota</taxon>
        <taxon>Gammaproteobacteria</taxon>
        <taxon>Enterobacterales</taxon>
        <taxon>Enterobacteriaceae</taxon>
        <taxon>Escherichia</taxon>
    </lineage>
</organism>
<accession>A0A0H2XKI1</accession>